<dbReference type="GO" id="GO:0005524">
    <property type="term" value="F:ATP binding"/>
    <property type="evidence" value="ECO:0007669"/>
    <property type="project" value="UniProtKB-UniRule"/>
</dbReference>
<name>A0A239PSV2_9PROT</name>
<gene>
    <name evidence="3" type="ORF">SAMN06297382_1770</name>
</gene>
<dbReference type="OrthoDB" id="9800957at2"/>
<dbReference type="EMBL" id="FZQA01000003">
    <property type="protein sequence ID" value="SNT73371.1"/>
    <property type="molecule type" value="Genomic_DNA"/>
</dbReference>
<dbReference type="PANTHER" id="PTHR21621:SF0">
    <property type="entry name" value="BETA-CITRYLGLUTAMATE SYNTHASE B-RELATED"/>
    <property type="match status" value="1"/>
</dbReference>
<dbReference type="AlphaFoldDB" id="A0A239PSV2"/>
<dbReference type="GO" id="GO:0005737">
    <property type="term" value="C:cytoplasm"/>
    <property type="evidence" value="ECO:0007669"/>
    <property type="project" value="TreeGrafter"/>
</dbReference>
<reference evidence="3 4" key="1">
    <citation type="submission" date="2017-07" db="EMBL/GenBank/DDBJ databases">
        <authorList>
            <person name="Sun Z.S."/>
            <person name="Albrecht U."/>
            <person name="Echele G."/>
            <person name="Lee C.C."/>
        </authorList>
    </citation>
    <scope>NUCLEOTIDE SEQUENCE [LARGE SCALE GENOMIC DNA]</scope>
    <source>
        <strain evidence="3 4">CGMCC 1.12710</strain>
    </source>
</reference>
<dbReference type="GO" id="GO:0018169">
    <property type="term" value="F:ribosomal S6-glutamic acid ligase activity"/>
    <property type="evidence" value="ECO:0007669"/>
    <property type="project" value="TreeGrafter"/>
</dbReference>
<keyword evidence="3" id="KW-0436">Ligase</keyword>
<evidence type="ECO:0000256" key="1">
    <source>
        <dbReference type="PROSITE-ProRule" id="PRU00409"/>
    </source>
</evidence>
<keyword evidence="1" id="KW-0067">ATP-binding</keyword>
<dbReference type="Pfam" id="PF14401">
    <property type="entry name" value="RLAN"/>
    <property type="match status" value="1"/>
</dbReference>
<protein>
    <submittedName>
        <fullName evidence="3">Glutathione synthase/RimK-type ligase, ATP-grasp superfamily</fullName>
    </submittedName>
</protein>
<dbReference type="InterPro" id="IPR025839">
    <property type="entry name" value="RLAN_dom"/>
</dbReference>
<sequence>MSDWLILVENQADLAQYETPHKVMRARDYLNNPSLFAGRRPNIINLARSYAYQSEGYYASLLAEARRHRVAPTVQSMVELSRKSLYAHALPELDAALQKDIEAGARSVERLLVCFTRSNASGYDRFAKLLFDWFRTPVVEVAISNGARATIQALRIAPPHKLKGEERRFFLDALESHTSRRWTAPRTRAAAKWSLAVLIDPKEAMPPSEAASLKKFAAVAERMGVEVEPLYPNDLASLAEFDALFIRATTAIDNFTYRFARRAEQEGMPVIDDTGSMIRCTNKVYLKELLENDRIPAPRTEILDEKAVLKETLERLGAPLVLKAPDGSFSRSVHKVASLAEFEEKAKLLFKDTALILAQEFMPTDFDWRVGVLGGEPLYACQYRMARGHWQIMKHGPDGAISSGGTKTVAVEAAPPLVIETAVKAARLIGDGLYGIDLKENERGVFVIEINDNPNLDSDYEGAVLKDELWRRIIDWFAARLERRMGVSTKAAAGEMKAASR</sequence>
<dbReference type="InterPro" id="IPR013815">
    <property type="entry name" value="ATP_grasp_subdomain_1"/>
</dbReference>
<feature type="domain" description="ATP-grasp" evidence="2">
    <location>
        <begin position="287"/>
        <end position="478"/>
    </location>
</feature>
<evidence type="ECO:0000313" key="3">
    <source>
        <dbReference type="EMBL" id="SNT73371.1"/>
    </source>
</evidence>
<proteinExistence type="predicted"/>
<dbReference type="Proteomes" id="UP000198346">
    <property type="component" value="Unassembled WGS sequence"/>
</dbReference>
<dbReference type="GO" id="GO:0046872">
    <property type="term" value="F:metal ion binding"/>
    <property type="evidence" value="ECO:0007669"/>
    <property type="project" value="InterPro"/>
</dbReference>
<keyword evidence="4" id="KW-1185">Reference proteome</keyword>
<evidence type="ECO:0000313" key="4">
    <source>
        <dbReference type="Proteomes" id="UP000198346"/>
    </source>
</evidence>
<dbReference type="GO" id="GO:0009432">
    <property type="term" value="P:SOS response"/>
    <property type="evidence" value="ECO:0007669"/>
    <property type="project" value="TreeGrafter"/>
</dbReference>
<organism evidence="3 4">
    <name type="scientific">Amphiplicatus metriothermophilus</name>
    <dbReference type="NCBI Taxonomy" id="1519374"/>
    <lineage>
        <taxon>Bacteria</taxon>
        <taxon>Pseudomonadati</taxon>
        <taxon>Pseudomonadota</taxon>
        <taxon>Alphaproteobacteria</taxon>
        <taxon>Parvularculales</taxon>
        <taxon>Parvularculaceae</taxon>
        <taxon>Amphiplicatus</taxon>
    </lineage>
</organism>
<dbReference type="InterPro" id="IPR013651">
    <property type="entry name" value="ATP-grasp_RimK-type"/>
</dbReference>
<accession>A0A239PSV2</accession>
<keyword evidence="1" id="KW-0547">Nucleotide-binding</keyword>
<dbReference type="PROSITE" id="PS50975">
    <property type="entry name" value="ATP_GRASP"/>
    <property type="match status" value="1"/>
</dbReference>
<dbReference type="Gene3D" id="3.30.470.20">
    <property type="entry name" value="ATP-grasp fold, B domain"/>
    <property type="match status" value="1"/>
</dbReference>
<dbReference type="Gene3D" id="3.30.1490.20">
    <property type="entry name" value="ATP-grasp fold, A domain"/>
    <property type="match status" value="1"/>
</dbReference>
<dbReference type="Pfam" id="PF08443">
    <property type="entry name" value="RimK"/>
    <property type="match status" value="1"/>
</dbReference>
<dbReference type="RefSeq" id="WP_089412237.1">
    <property type="nucleotide sequence ID" value="NZ_FZQA01000003.1"/>
</dbReference>
<dbReference type="PANTHER" id="PTHR21621">
    <property type="entry name" value="RIBOSOMAL PROTEIN S6 MODIFICATION PROTEIN"/>
    <property type="match status" value="1"/>
</dbReference>
<dbReference type="InterPro" id="IPR011761">
    <property type="entry name" value="ATP-grasp"/>
</dbReference>
<evidence type="ECO:0000259" key="2">
    <source>
        <dbReference type="PROSITE" id="PS50975"/>
    </source>
</evidence>
<dbReference type="SUPFAM" id="SSF56059">
    <property type="entry name" value="Glutathione synthetase ATP-binding domain-like"/>
    <property type="match status" value="1"/>
</dbReference>